<accession>A0A7W9PEQ9</accession>
<protein>
    <recommendedName>
        <fullName evidence="7">ESAT-6 protein secretion system EspG family protein</fullName>
    </recommendedName>
</protein>
<evidence type="ECO:0000256" key="2">
    <source>
        <dbReference type="ARBA" id="ARBA00006411"/>
    </source>
</evidence>
<dbReference type="AlphaFoldDB" id="A0A7W9PEQ9"/>
<keyword evidence="6" id="KW-1185">Reference proteome</keyword>
<dbReference type="Pfam" id="PF14011">
    <property type="entry name" value="ESX-1_EspG"/>
    <property type="match status" value="1"/>
</dbReference>
<dbReference type="EMBL" id="JACHIT010000001">
    <property type="protein sequence ID" value="MBB5914767.1"/>
    <property type="molecule type" value="Genomic_DNA"/>
</dbReference>
<reference evidence="5 6" key="1">
    <citation type="submission" date="2020-08" db="EMBL/GenBank/DDBJ databases">
        <title>Sequencing the genomes of 1000 actinobacteria strains.</title>
        <authorList>
            <person name="Klenk H.-P."/>
        </authorList>
    </citation>
    <scope>NUCLEOTIDE SEQUENCE [LARGE SCALE GENOMIC DNA]</scope>
    <source>
        <strain evidence="5 6">DSM 43582</strain>
    </source>
</reference>
<evidence type="ECO:0008006" key="7">
    <source>
        <dbReference type="Google" id="ProtNLM"/>
    </source>
</evidence>
<dbReference type="Proteomes" id="UP000540412">
    <property type="component" value="Unassembled WGS sequence"/>
</dbReference>
<evidence type="ECO:0000313" key="6">
    <source>
        <dbReference type="Proteomes" id="UP000540412"/>
    </source>
</evidence>
<comment type="subcellular location">
    <subcellularLocation>
        <location evidence="1">Cytoplasm</location>
    </subcellularLocation>
</comment>
<proteinExistence type="inferred from homology"/>
<evidence type="ECO:0000313" key="5">
    <source>
        <dbReference type="EMBL" id="MBB5914767.1"/>
    </source>
</evidence>
<sequence>MHVWNETGKDRYPFPLKLISAVRWQDDFARVAQELRERLPPGGDPDLSAVLRVAANPAVSLVITGKRRRPLRAFGAVDTTVGVTMVQRPGPTDEFGGNVVIEVGSPAIVYKVFAAVLGNVPAGSRPAMVESLDRIRTSLESWTGTKESVTDRMRRLLHAPRSGSGHIEVLCGLQSPRPYPPQYLSWIDVEGDGRYIYREQHNDFHIEPCSQQTIHREIARMAQQDSEHE</sequence>
<name>A0A7W9PEQ9_9NOCA</name>
<comment type="similarity">
    <text evidence="2">Belongs to the EspG family.</text>
</comment>
<organism evidence="5 6">
    <name type="scientific">Nocardia transvalensis</name>
    <dbReference type="NCBI Taxonomy" id="37333"/>
    <lineage>
        <taxon>Bacteria</taxon>
        <taxon>Bacillati</taxon>
        <taxon>Actinomycetota</taxon>
        <taxon>Actinomycetes</taxon>
        <taxon>Mycobacteriales</taxon>
        <taxon>Nocardiaceae</taxon>
        <taxon>Nocardia</taxon>
    </lineage>
</organism>
<dbReference type="InterPro" id="IPR025734">
    <property type="entry name" value="EspG"/>
</dbReference>
<evidence type="ECO:0000256" key="4">
    <source>
        <dbReference type="ARBA" id="ARBA00023186"/>
    </source>
</evidence>
<evidence type="ECO:0000256" key="3">
    <source>
        <dbReference type="ARBA" id="ARBA00022490"/>
    </source>
</evidence>
<comment type="caution">
    <text evidence="5">The sequence shown here is derived from an EMBL/GenBank/DDBJ whole genome shotgun (WGS) entry which is preliminary data.</text>
</comment>
<evidence type="ECO:0000256" key="1">
    <source>
        <dbReference type="ARBA" id="ARBA00004496"/>
    </source>
</evidence>
<keyword evidence="3" id="KW-0963">Cytoplasm</keyword>
<keyword evidence="4" id="KW-0143">Chaperone</keyword>
<gene>
    <name evidence="5" type="ORF">BJY24_003634</name>
</gene>